<dbReference type="PANTHER" id="PTHR15020:SF50">
    <property type="entry name" value="UPF0659 PROTEIN YMR090W"/>
    <property type="match status" value="1"/>
</dbReference>
<dbReference type="InterPro" id="IPR016040">
    <property type="entry name" value="NAD(P)-bd_dom"/>
</dbReference>
<dbReference type="PANTHER" id="PTHR15020">
    <property type="entry name" value="FLAVIN REDUCTASE-RELATED"/>
    <property type="match status" value="1"/>
</dbReference>
<sequence length="220" mass="23455">MNILVLGATGNTGRQFVDMALERGHTIKAIVRSSGGLGERTGLDVLQGDVLDASVLKQASREMDAIVSCLGIRKKDPSDPWSTLLSPEDFTERCAIGIVEAMKANGIERAVVISSAGVGDSWETVDADMRNVIQSSSVGAIFRDLGNMEEVLDASGLDTLAVRPVALVNGDPSGSVQIVDRFEKTSKISTGDVAQWMLDAVERPTAFEQRTEMIGAMNLS</sequence>
<evidence type="ECO:0000313" key="2">
    <source>
        <dbReference type="EMBL" id="MEW9920304.1"/>
    </source>
</evidence>
<name>A0ABV3RPM7_9RHOB</name>
<keyword evidence="3" id="KW-1185">Reference proteome</keyword>
<organism evidence="2 3">
    <name type="scientific">Sulfitobacter sediminis</name>
    <dbReference type="NCBI Taxonomy" id="3234186"/>
    <lineage>
        <taxon>Bacteria</taxon>
        <taxon>Pseudomonadati</taxon>
        <taxon>Pseudomonadota</taxon>
        <taxon>Alphaproteobacteria</taxon>
        <taxon>Rhodobacterales</taxon>
        <taxon>Roseobacteraceae</taxon>
        <taxon>Sulfitobacter</taxon>
    </lineage>
</organism>
<dbReference type="InterPro" id="IPR036291">
    <property type="entry name" value="NAD(P)-bd_dom_sf"/>
</dbReference>
<dbReference type="RefSeq" id="WP_367878005.1">
    <property type="nucleotide sequence ID" value="NZ_JBFNXX010000007.1"/>
</dbReference>
<feature type="domain" description="NAD(P)-binding" evidence="1">
    <location>
        <begin position="7"/>
        <end position="204"/>
    </location>
</feature>
<protein>
    <submittedName>
        <fullName evidence="2">NAD(P)-dependent oxidoreductase</fullName>
    </submittedName>
</protein>
<reference evidence="2 3" key="1">
    <citation type="submission" date="2024-07" db="EMBL/GenBank/DDBJ databases">
        <title>Marimonas sp.nov., isolated from tidal-flat sediment.</title>
        <authorList>
            <person name="Jayan J.N."/>
            <person name="Lee S.S."/>
        </authorList>
    </citation>
    <scope>NUCLEOTIDE SEQUENCE [LARGE SCALE GENOMIC DNA]</scope>
    <source>
        <strain evidence="2 3">MJW-29</strain>
    </source>
</reference>
<dbReference type="Gene3D" id="3.40.50.720">
    <property type="entry name" value="NAD(P)-binding Rossmann-like Domain"/>
    <property type="match status" value="1"/>
</dbReference>
<proteinExistence type="predicted"/>
<gene>
    <name evidence="2" type="ORF">AB2B41_11845</name>
</gene>
<evidence type="ECO:0000313" key="3">
    <source>
        <dbReference type="Proteomes" id="UP001556098"/>
    </source>
</evidence>
<dbReference type="Proteomes" id="UP001556098">
    <property type="component" value="Unassembled WGS sequence"/>
</dbReference>
<comment type="caution">
    <text evidence="2">The sequence shown here is derived from an EMBL/GenBank/DDBJ whole genome shotgun (WGS) entry which is preliminary data.</text>
</comment>
<dbReference type="Pfam" id="PF13460">
    <property type="entry name" value="NAD_binding_10"/>
    <property type="match status" value="1"/>
</dbReference>
<dbReference type="SUPFAM" id="SSF51735">
    <property type="entry name" value="NAD(P)-binding Rossmann-fold domains"/>
    <property type="match status" value="1"/>
</dbReference>
<dbReference type="EMBL" id="JBFNXX010000007">
    <property type="protein sequence ID" value="MEW9920304.1"/>
    <property type="molecule type" value="Genomic_DNA"/>
</dbReference>
<evidence type="ECO:0000259" key="1">
    <source>
        <dbReference type="Pfam" id="PF13460"/>
    </source>
</evidence>
<accession>A0ABV3RPM7</accession>